<dbReference type="AlphaFoldDB" id="A0A6P1GMS4"/>
<accession>A0A6P1GMS4</accession>
<reference evidence="2 3" key="1">
    <citation type="submission" date="2019-12" db="EMBL/GenBank/DDBJ databases">
        <title>Functional and genomic insights into the Sphingobium yanoikuyae YC-JY1, a bacterium efficiently degrading bisphenol A.</title>
        <authorList>
            <person name="Jia Y."/>
            <person name="Li X."/>
            <person name="Wang J."/>
            <person name="Eltoukhy A."/>
            <person name="Lamraoui I."/>
            <person name="Yan Y."/>
        </authorList>
    </citation>
    <scope>NUCLEOTIDE SEQUENCE [LARGE SCALE GENOMIC DNA]</scope>
    <source>
        <strain evidence="2 3">YC-JY1</strain>
    </source>
</reference>
<dbReference type="PROSITE" id="PS50005">
    <property type="entry name" value="TPR"/>
    <property type="match status" value="1"/>
</dbReference>
<sequence length="371" mass="42838">MLRVSLRVTTCRISVWNRIFVLDMLMEETMKIFKNENIAIDFHDAGCNARKLIYTFTPFQFNDLDGEGFGIPFLVKNGFDVIAIKINDDSWYQYIDDEILSKTSAYSEKYDDVITYGSSMGAYAAILFSGNLKADKIIAISPQFSIKDDFDIRWKKEALAVRWSREITPQCLSEKGDYYIIYDNYFHLDMLQVERIAAVIPPASFHPIRVPFSGHPSGHLMLDMKCLSSTILNIIGQEDFAAANIDIPVKFLINNRKALLNLARQSNDIGRTELSHIAYRRLVRSYSDNEKMMGEYVTFLERQGMLKLALRYMNRMISLNGANPYLLSKAADISLRMRKYRQAMDYCERAVAIDPENRKFANQKHEVLKRI</sequence>
<protein>
    <submittedName>
        <fullName evidence="2">Uncharacterized protein</fullName>
    </submittedName>
</protein>
<dbReference type="Gene3D" id="3.40.50.1820">
    <property type="entry name" value="alpha/beta hydrolase"/>
    <property type="match status" value="1"/>
</dbReference>
<feature type="repeat" description="TPR" evidence="1">
    <location>
        <begin position="324"/>
        <end position="357"/>
    </location>
</feature>
<dbReference type="InterPro" id="IPR011990">
    <property type="entry name" value="TPR-like_helical_dom_sf"/>
</dbReference>
<evidence type="ECO:0000313" key="3">
    <source>
        <dbReference type="Proteomes" id="UP000464086"/>
    </source>
</evidence>
<dbReference type="Proteomes" id="UP000464086">
    <property type="component" value="Chromosome"/>
</dbReference>
<evidence type="ECO:0000256" key="1">
    <source>
        <dbReference type="PROSITE-ProRule" id="PRU00339"/>
    </source>
</evidence>
<dbReference type="InterPro" id="IPR029058">
    <property type="entry name" value="AB_hydrolase_fold"/>
</dbReference>
<dbReference type="EMBL" id="CP047218">
    <property type="protein sequence ID" value="QHD69748.1"/>
    <property type="molecule type" value="Genomic_DNA"/>
</dbReference>
<dbReference type="InterPro" id="IPR019734">
    <property type="entry name" value="TPR_rpt"/>
</dbReference>
<keyword evidence="1" id="KW-0802">TPR repeat</keyword>
<proteinExistence type="predicted"/>
<dbReference type="SUPFAM" id="SSF53474">
    <property type="entry name" value="alpha/beta-Hydrolases"/>
    <property type="match status" value="1"/>
</dbReference>
<dbReference type="SUPFAM" id="SSF48452">
    <property type="entry name" value="TPR-like"/>
    <property type="match status" value="1"/>
</dbReference>
<name>A0A6P1GMS4_SPHYA</name>
<gene>
    <name evidence="2" type="ORF">GS397_23755</name>
</gene>
<evidence type="ECO:0000313" key="2">
    <source>
        <dbReference type="EMBL" id="QHD69748.1"/>
    </source>
</evidence>
<organism evidence="2 3">
    <name type="scientific">Sphingobium yanoikuyae</name>
    <name type="common">Sphingomonas yanoikuyae</name>
    <dbReference type="NCBI Taxonomy" id="13690"/>
    <lineage>
        <taxon>Bacteria</taxon>
        <taxon>Pseudomonadati</taxon>
        <taxon>Pseudomonadota</taxon>
        <taxon>Alphaproteobacteria</taxon>
        <taxon>Sphingomonadales</taxon>
        <taxon>Sphingomonadaceae</taxon>
        <taxon>Sphingobium</taxon>
    </lineage>
</organism>
<dbReference type="Gene3D" id="1.25.40.10">
    <property type="entry name" value="Tetratricopeptide repeat domain"/>
    <property type="match status" value="1"/>
</dbReference>